<evidence type="ECO:0000256" key="2">
    <source>
        <dbReference type="ARBA" id="ARBA00022515"/>
    </source>
</evidence>
<dbReference type="RefSeq" id="WP_023191528.1">
    <property type="nucleotide sequence ID" value="NZ_HG530998.1"/>
</dbReference>
<sequence length="652" mass="73695">MPKNFNEIKSELKSKLLDYLSDLGINTNNKFNCINPYHDDKNPSMGLDKKNGSLHVHCFGCGAHWDIFDVYAVETKQGTVNSDGTVTYDFKKIFSDLAIKYGINLPDYKPSQEDLLDQKVGEMAQYTIQVAQAHLDETDYLKKRGISMELAKRFHIGYVPTWGNPKPALEGKKIQQTPRIIIPTSTNTYLARDTRSNIPDEEKPYKKTKVGKAHLFNGKALLQDTKPIFLVEGEFDALSIMEASDKVEAVALGSTQNQRILKDALDRVKHHKDNANMPYDPLILIAMDNDDAGDMANHQIAQLLKGMQFVGHIVTHALVDNHKDANEALIADKARLASNIEKILKEPDQYLDNLMKRIEQNLNKQLFIPTGFSNLDKALDGGLYPQLYIIGAVSSLGKTTFTLQIADSIARQKRPVFFFSLETSKDTLTEKNISKITFETAGDDSSLPQTARSIDNGYFLETGKDGFKHPKVMKHVTKAFSMYKEYYQNLMINNGITNRPSAQDIYNQVQAYCVRHPDLHPVVVVDYLQILKPMRDNMTDKEAVTSSVAKLNELTEKFHAPVILISSFNRQNYDSPVSMQSFKESGEIEYYSDVLMGLQYQDGQKPDFEDTDPMTSRKIEAVILKNRNGVSKSKVGFDFYSAFNEFIPEIDN</sequence>
<dbReference type="SUPFAM" id="SSF56731">
    <property type="entry name" value="DNA primase core"/>
    <property type="match status" value="1"/>
</dbReference>
<dbReference type="GO" id="GO:0005829">
    <property type="term" value="C:cytosol"/>
    <property type="evidence" value="ECO:0007669"/>
    <property type="project" value="TreeGrafter"/>
</dbReference>
<evidence type="ECO:0000259" key="8">
    <source>
        <dbReference type="PROSITE" id="PS51199"/>
    </source>
</evidence>
<dbReference type="PANTHER" id="PTHR30153:SF2">
    <property type="entry name" value="REPLICATIVE DNA HELICASE"/>
    <property type="match status" value="1"/>
</dbReference>
<dbReference type="GO" id="GO:0008270">
    <property type="term" value="F:zinc ion binding"/>
    <property type="evidence" value="ECO:0007669"/>
    <property type="project" value="InterPro"/>
</dbReference>
<dbReference type="InterPro" id="IPR036977">
    <property type="entry name" value="DNA_primase_Znf_CHC2"/>
</dbReference>
<protein>
    <submittedName>
        <fullName evidence="9">Putative primase/helicase</fullName>
    </submittedName>
</protein>
<dbReference type="InterPro" id="IPR006171">
    <property type="entry name" value="TOPRIM_dom"/>
</dbReference>
<dbReference type="SUPFAM" id="SSF57783">
    <property type="entry name" value="Zinc beta-ribbon"/>
    <property type="match status" value="1"/>
</dbReference>
<dbReference type="AlphaFoldDB" id="U6F930"/>
<dbReference type="Pfam" id="PF13155">
    <property type="entry name" value="Toprim_2"/>
    <property type="match status" value="1"/>
</dbReference>
<dbReference type="HOGENOM" id="CLU_430678_0_0_9"/>
<dbReference type="Gene3D" id="3.90.580.10">
    <property type="entry name" value="Zinc finger, CHC2-type domain"/>
    <property type="match status" value="1"/>
</dbReference>
<evidence type="ECO:0000313" key="9">
    <source>
        <dbReference type="EMBL" id="CDI59794.1"/>
    </source>
</evidence>
<dbReference type="GO" id="GO:0003678">
    <property type="term" value="F:DNA helicase activity"/>
    <property type="evidence" value="ECO:0007669"/>
    <property type="project" value="InterPro"/>
</dbReference>
<keyword evidence="9" id="KW-0347">Helicase</keyword>
<keyword evidence="1" id="KW-0240">DNA-directed RNA polymerase</keyword>
<dbReference type="Gene3D" id="3.40.50.300">
    <property type="entry name" value="P-loop containing nucleotide triphosphate hydrolases"/>
    <property type="match status" value="1"/>
</dbReference>
<evidence type="ECO:0000313" key="10">
    <source>
        <dbReference type="Proteomes" id="UP000017247"/>
    </source>
</evidence>
<dbReference type="EMBL" id="CBUL010000026">
    <property type="protein sequence ID" value="CDI59794.1"/>
    <property type="molecule type" value="Genomic_DNA"/>
</dbReference>
<evidence type="ECO:0000256" key="4">
    <source>
        <dbReference type="ARBA" id="ARBA00022695"/>
    </source>
</evidence>
<gene>
    <name evidence="9" type="ORF">LHCIRMBIA104_01050</name>
</gene>
<dbReference type="CDD" id="cd01029">
    <property type="entry name" value="TOPRIM_primases"/>
    <property type="match status" value="1"/>
</dbReference>
<comment type="caution">
    <text evidence="9">The sequence shown here is derived from an EMBL/GenBank/DDBJ whole genome shotgun (WGS) entry which is preliminary data.</text>
</comment>
<dbReference type="GO" id="GO:0006269">
    <property type="term" value="P:DNA replication, synthesis of primer"/>
    <property type="evidence" value="ECO:0007669"/>
    <property type="project" value="UniProtKB-KW"/>
</dbReference>
<keyword evidence="6" id="KW-0804">Transcription</keyword>
<organism evidence="9 10">
    <name type="scientific">Lactobacillus helveticus CIRM-BIA 104</name>
    <dbReference type="NCBI Taxonomy" id="1226333"/>
    <lineage>
        <taxon>Bacteria</taxon>
        <taxon>Bacillati</taxon>
        <taxon>Bacillota</taxon>
        <taxon>Bacilli</taxon>
        <taxon>Lactobacillales</taxon>
        <taxon>Lactobacillaceae</taxon>
        <taxon>Lactobacillus</taxon>
    </lineage>
</organism>
<keyword evidence="9" id="KW-0378">Hydrolase</keyword>
<dbReference type="PROSITE" id="PS50880">
    <property type="entry name" value="TOPRIM"/>
    <property type="match status" value="1"/>
</dbReference>
<keyword evidence="9" id="KW-0067">ATP-binding</keyword>
<reference evidence="9" key="1">
    <citation type="submission" date="2013-09" db="EMBL/GenBank/DDBJ databases">
        <title>Draft Genome Sequence of five Lactobacillus helveticus strains CIRM-BIA 101T, 103, 104, 951 and 953 isolated from milk product.</title>
        <authorList>
            <person name="Valence F."/>
            <person name="Chuat V."/>
            <person name="Ma L."/>
            <person name="Creno S."/>
            <person name="Falentin H."/>
            <person name="Lortal S."/>
            <person name="Bizet C."/>
            <person name="Clermont D."/>
            <person name="Loux V."/>
            <person name="Bouchier C."/>
            <person name="Cousin S."/>
        </authorList>
    </citation>
    <scope>NUCLEOTIDE SEQUENCE [LARGE SCALE GENOMIC DNA]</scope>
    <source>
        <strain evidence="9">CIRM-BIA 104</strain>
    </source>
</reference>
<accession>U6F930</accession>
<feature type="domain" description="Toprim" evidence="7">
    <location>
        <begin position="226"/>
        <end position="319"/>
    </location>
</feature>
<keyword evidence="2" id="KW-0639">Primosome</keyword>
<evidence type="ECO:0000256" key="3">
    <source>
        <dbReference type="ARBA" id="ARBA00022679"/>
    </source>
</evidence>
<keyword evidence="3" id="KW-0808">Transferase</keyword>
<dbReference type="Proteomes" id="UP000017247">
    <property type="component" value="Unassembled WGS sequence"/>
</dbReference>
<dbReference type="PROSITE" id="PS51199">
    <property type="entry name" value="SF4_HELICASE"/>
    <property type="match status" value="1"/>
</dbReference>
<name>U6F930_LACHE</name>
<dbReference type="GO" id="GO:1990077">
    <property type="term" value="C:primosome complex"/>
    <property type="evidence" value="ECO:0007669"/>
    <property type="project" value="UniProtKB-KW"/>
</dbReference>
<evidence type="ECO:0000256" key="6">
    <source>
        <dbReference type="ARBA" id="ARBA00023163"/>
    </source>
</evidence>
<dbReference type="InterPro" id="IPR027417">
    <property type="entry name" value="P-loop_NTPase"/>
</dbReference>
<dbReference type="Pfam" id="PF03796">
    <property type="entry name" value="DnaB_C"/>
    <property type="match status" value="1"/>
</dbReference>
<keyword evidence="5" id="KW-0235">DNA replication</keyword>
<feature type="domain" description="SF4 helicase" evidence="8">
    <location>
        <begin position="361"/>
        <end position="652"/>
    </location>
</feature>
<dbReference type="SUPFAM" id="SSF52540">
    <property type="entry name" value="P-loop containing nucleoside triphosphate hydrolases"/>
    <property type="match status" value="1"/>
</dbReference>
<keyword evidence="9" id="KW-0547">Nucleotide-binding</keyword>
<dbReference type="GO" id="GO:0016779">
    <property type="term" value="F:nucleotidyltransferase activity"/>
    <property type="evidence" value="ECO:0007669"/>
    <property type="project" value="UniProtKB-KW"/>
</dbReference>
<dbReference type="GO" id="GO:0005524">
    <property type="term" value="F:ATP binding"/>
    <property type="evidence" value="ECO:0007669"/>
    <property type="project" value="InterPro"/>
</dbReference>
<evidence type="ECO:0000259" key="7">
    <source>
        <dbReference type="PROSITE" id="PS50880"/>
    </source>
</evidence>
<dbReference type="InterPro" id="IPR007694">
    <property type="entry name" value="DNA_helicase_DnaB-like_C"/>
</dbReference>
<dbReference type="Gene3D" id="3.40.1360.10">
    <property type="match status" value="1"/>
</dbReference>
<evidence type="ECO:0000256" key="5">
    <source>
        <dbReference type="ARBA" id="ARBA00022705"/>
    </source>
</evidence>
<dbReference type="GO" id="GO:0003677">
    <property type="term" value="F:DNA binding"/>
    <property type="evidence" value="ECO:0007669"/>
    <property type="project" value="InterPro"/>
</dbReference>
<proteinExistence type="predicted"/>
<evidence type="ECO:0000256" key="1">
    <source>
        <dbReference type="ARBA" id="ARBA00022478"/>
    </source>
</evidence>
<dbReference type="InterPro" id="IPR034154">
    <property type="entry name" value="TOPRIM_DnaG/twinkle"/>
</dbReference>
<dbReference type="PANTHER" id="PTHR30153">
    <property type="entry name" value="REPLICATIVE DNA HELICASE DNAB"/>
    <property type="match status" value="1"/>
</dbReference>
<keyword evidence="4" id="KW-0548">Nucleotidyltransferase</keyword>
<dbReference type="GO" id="GO:0000428">
    <property type="term" value="C:DNA-directed RNA polymerase complex"/>
    <property type="evidence" value="ECO:0007669"/>
    <property type="project" value="UniProtKB-KW"/>
</dbReference>